<feature type="transmembrane region" description="Helical" evidence="1">
    <location>
        <begin position="230"/>
        <end position="252"/>
    </location>
</feature>
<accession>A0AAU7DVY0</accession>
<gene>
    <name evidence="2" type="ORF">V5R04_13415</name>
</gene>
<proteinExistence type="predicted"/>
<evidence type="ECO:0000256" key="1">
    <source>
        <dbReference type="SAM" id="Phobius"/>
    </source>
</evidence>
<protein>
    <submittedName>
        <fullName evidence="2">Uncharacterized protein</fullName>
    </submittedName>
</protein>
<feature type="transmembrane region" description="Helical" evidence="1">
    <location>
        <begin position="258"/>
        <end position="279"/>
    </location>
</feature>
<organism evidence="2">
    <name type="scientific">Jonesiaceae bacterium BS-20</name>
    <dbReference type="NCBI Taxonomy" id="3120821"/>
    <lineage>
        <taxon>Bacteria</taxon>
        <taxon>Bacillati</taxon>
        <taxon>Actinomycetota</taxon>
        <taxon>Actinomycetes</taxon>
        <taxon>Micrococcales</taxon>
        <taxon>Jonesiaceae</taxon>
    </lineage>
</organism>
<sequence length="480" mass="52581">MMSSQSPENPEDQPLWFGGWGVHAATLADAKQAHLEQQWPLLAKVEDVMVDVFTQEIMAPASDRLFNYRFAHLWVQEHDDLRSRLLDRLSKPVDSPDQAKAVTFRIDILLAGLIGSGLRQEHLNSYFGRVAELELQGLNFRQTWRAALGQDPALVHLAGLVDGQANYARYELDDRVAYGFPDLPNRLLNPEWFAAGATDLSDAGAQVPLEVLVGTTAERIEMARKTTNKVAILGAAIMVFLALVIALLGIWLGGQGKASAAGSVGVAGFFAAVGWLIWWTTKREFKKAQQFVASDGYTQFRITAQSLTIADTVIPFEQITGIFFNLEKEIYSTGGIRGEIMAQRLGLEDRESLLGRSAGSFAGSRMRRKLYTKGAKSWAQMTVGVVGRDALLPASFKINPMHSLPKSGLNSGRIDIPVGAYLTRDHLVVLFEALTQPAQSYGFPLGVVSGSLNWAQAQTMLSGTPEQIRQEAAQVLPAKN</sequence>
<reference evidence="2" key="1">
    <citation type="submission" date="2024-02" db="EMBL/GenBank/DDBJ databases">
        <title>Tomenella chthoni gen. nov. sp. nov., a member of the family Jonesiaceae isolated from bat guano.</title>
        <authorList>
            <person name="Miller S.L."/>
            <person name="King J."/>
            <person name="Sankaranarayanan K."/>
            <person name="Lawson P.A."/>
        </authorList>
    </citation>
    <scope>NUCLEOTIDE SEQUENCE</scope>
    <source>
        <strain evidence="2">BS-20</strain>
    </source>
</reference>
<keyword evidence="1" id="KW-0812">Transmembrane</keyword>
<keyword evidence="1" id="KW-1133">Transmembrane helix</keyword>
<dbReference type="EMBL" id="CP146203">
    <property type="protein sequence ID" value="XBH21200.1"/>
    <property type="molecule type" value="Genomic_DNA"/>
</dbReference>
<dbReference type="AlphaFoldDB" id="A0AAU7DVY0"/>
<name>A0AAU7DVY0_9MICO</name>
<keyword evidence="1" id="KW-0472">Membrane</keyword>
<evidence type="ECO:0000313" key="2">
    <source>
        <dbReference type="EMBL" id="XBH21200.1"/>
    </source>
</evidence>